<evidence type="ECO:0000313" key="2">
    <source>
        <dbReference type="EMBL" id="MCF7222484.1"/>
    </source>
</evidence>
<gene>
    <name evidence="2" type="ORF">L3V18_11895</name>
</gene>
<proteinExistence type="predicted"/>
<organism evidence="2 3">
    <name type="scientific">Marilutibacter chinensis</name>
    <dbReference type="NCBI Taxonomy" id="2912247"/>
    <lineage>
        <taxon>Bacteria</taxon>
        <taxon>Pseudomonadati</taxon>
        <taxon>Pseudomonadota</taxon>
        <taxon>Gammaproteobacteria</taxon>
        <taxon>Lysobacterales</taxon>
        <taxon>Lysobacteraceae</taxon>
        <taxon>Marilutibacter</taxon>
    </lineage>
</organism>
<dbReference type="Proteomes" id="UP001430796">
    <property type="component" value="Unassembled WGS sequence"/>
</dbReference>
<dbReference type="InterPro" id="IPR027843">
    <property type="entry name" value="DUF4440"/>
</dbReference>
<accession>A0ABS9HWC2</accession>
<sequence length="135" mass="15083">MDTTALQARILELERRLLQPDIRASVEALDALIADDFLEFASTGRSFGKAEVLARLPREAGLYRYSIAGFAVRVMAGDLVLATYRATIADPDSARPPRHSLRSSLWRRESVAGHAWWRMVFHQGTPTTADRDQGD</sequence>
<name>A0ABS9HWC2_9GAMM</name>
<dbReference type="EMBL" id="JAKJPO010000007">
    <property type="protein sequence ID" value="MCF7222484.1"/>
    <property type="molecule type" value="Genomic_DNA"/>
</dbReference>
<dbReference type="Gene3D" id="3.10.450.50">
    <property type="match status" value="1"/>
</dbReference>
<dbReference type="RefSeq" id="WP_237055134.1">
    <property type="nucleotide sequence ID" value="NZ_JAKJPO010000007.1"/>
</dbReference>
<protein>
    <submittedName>
        <fullName evidence="2">DUF4440 domain-containing protein</fullName>
    </submittedName>
</protein>
<evidence type="ECO:0000313" key="3">
    <source>
        <dbReference type="Proteomes" id="UP001430796"/>
    </source>
</evidence>
<dbReference type="SUPFAM" id="SSF54427">
    <property type="entry name" value="NTF2-like"/>
    <property type="match status" value="1"/>
</dbReference>
<dbReference type="Pfam" id="PF14534">
    <property type="entry name" value="DUF4440"/>
    <property type="match status" value="1"/>
</dbReference>
<reference evidence="2" key="2">
    <citation type="submission" date="2022-01" db="EMBL/GenBank/DDBJ databases">
        <authorList>
            <person name="Zhou L.Y."/>
        </authorList>
    </citation>
    <scope>NUCLEOTIDE SEQUENCE</scope>
    <source>
        <strain evidence="2">TLK-CK17</strain>
    </source>
</reference>
<feature type="domain" description="DUF4440" evidence="1">
    <location>
        <begin position="10"/>
        <end position="116"/>
    </location>
</feature>
<dbReference type="InterPro" id="IPR032710">
    <property type="entry name" value="NTF2-like_dom_sf"/>
</dbReference>
<reference evidence="2" key="1">
    <citation type="submission" date="2022-01" db="EMBL/GenBank/DDBJ databases">
        <title>Lysobacter chinensis sp. nov., a bacterium isolated from cow dung compost.</title>
        <authorList>
            <person name="Liu Y."/>
        </authorList>
    </citation>
    <scope>NUCLEOTIDE SEQUENCE</scope>
    <source>
        <strain evidence="2">TLK-CK17</strain>
    </source>
</reference>
<evidence type="ECO:0000259" key="1">
    <source>
        <dbReference type="Pfam" id="PF14534"/>
    </source>
</evidence>
<comment type="caution">
    <text evidence="2">The sequence shown here is derived from an EMBL/GenBank/DDBJ whole genome shotgun (WGS) entry which is preliminary data.</text>
</comment>
<keyword evidence="3" id="KW-1185">Reference proteome</keyword>